<keyword evidence="2" id="KW-0067">ATP-binding</keyword>
<dbReference type="AlphaFoldDB" id="A0A1H7GUZ6"/>
<dbReference type="InterPro" id="IPR040198">
    <property type="entry name" value="Fido_containing"/>
</dbReference>
<dbReference type="PANTHER" id="PTHR13504:SF33">
    <property type="entry name" value="FIC FAMILY PROTEIN"/>
    <property type="match status" value="1"/>
</dbReference>
<feature type="binding site" evidence="2">
    <location>
        <begin position="35"/>
        <end position="42"/>
    </location>
    <ligand>
        <name>ATP</name>
        <dbReference type="ChEBI" id="CHEBI:30616"/>
    </ligand>
</feature>
<dbReference type="Gene3D" id="1.10.10.10">
    <property type="entry name" value="Winged helix-like DNA-binding domain superfamily/Winged helix DNA-binding domain"/>
    <property type="match status" value="1"/>
</dbReference>
<evidence type="ECO:0000259" key="3">
    <source>
        <dbReference type="PROSITE" id="PS51459"/>
    </source>
</evidence>
<dbReference type="InterPro" id="IPR036597">
    <property type="entry name" value="Fido-like_dom_sf"/>
</dbReference>
<keyword evidence="5" id="KW-1185">Reference proteome</keyword>
<evidence type="ECO:0000313" key="5">
    <source>
        <dbReference type="Proteomes" id="UP000199421"/>
    </source>
</evidence>
<accession>A0A1H7GUZ6</accession>
<protein>
    <submittedName>
        <fullName evidence="4">Fic/DOC family protein</fullName>
    </submittedName>
</protein>
<proteinExistence type="predicted"/>
<dbReference type="InterPro" id="IPR003812">
    <property type="entry name" value="Fido"/>
</dbReference>
<gene>
    <name evidence="4" type="ORF">SAMN05661044_00199</name>
</gene>
<dbReference type="Pfam" id="PF02661">
    <property type="entry name" value="Fic"/>
    <property type="match status" value="1"/>
</dbReference>
<dbReference type="Proteomes" id="UP000199421">
    <property type="component" value="Unassembled WGS sequence"/>
</dbReference>
<feature type="binding site" evidence="2">
    <location>
        <begin position="73"/>
        <end position="74"/>
    </location>
    <ligand>
        <name>ATP</name>
        <dbReference type="ChEBI" id="CHEBI:30616"/>
    </ligand>
</feature>
<dbReference type="PANTHER" id="PTHR13504">
    <property type="entry name" value="FIDO DOMAIN-CONTAINING PROTEIN DDB_G0283145"/>
    <property type="match status" value="1"/>
</dbReference>
<dbReference type="PROSITE" id="PS51459">
    <property type="entry name" value="FIDO"/>
    <property type="match status" value="1"/>
</dbReference>
<evidence type="ECO:0000256" key="2">
    <source>
        <dbReference type="PIRSR" id="PIRSR640198-2"/>
    </source>
</evidence>
<feature type="domain" description="Fido" evidence="3">
    <location>
        <begin position="1"/>
        <end position="96"/>
    </location>
</feature>
<evidence type="ECO:0000256" key="1">
    <source>
        <dbReference type="PIRSR" id="PIRSR640198-1"/>
    </source>
</evidence>
<organism evidence="4 5">
    <name type="scientific">Olivibacter domesticus</name>
    <name type="common">Pseudosphingobacterium domesticum</name>
    <dbReference type="NCBI Taxonomy" id="407022"/>
    <lineage>
        <taxon>Bacteria</taxon>
        <taxon>Pseudomonadati</taxon>
        <taxon>Bacteroidota</taxon>
        <taxon>Sphingobacteriia</taxon>
        <taxon>Sphingobacteriales</taxon>
        <taxon>Sphingobacteriaceae</taxon>
        <taxon>Olivibacter</taxon>
    </lineage>
</organism>
<dbReference type="STRING" id="407022.SAMN05661044_00199"/>
<dbReference type="SUPFAM" id="SSF140931">
    <property type="entry name" value="Fic-like"/>
    <property type="match status" value="1"/>
</dbReference>
<reference evidence="5" key="1">
    <citation type="submission" date="2016-10" db="EMBL/GenBank/DDBJ databases">
        <authorList>
            <person name="Varghese N."/>
            <person name="Submissions S."/>
        </authorList>
    </citation>
    <scope>NUCLEOTIDE SEQUENCE [LARGE SCALE GENOMIC DNA]</scope>
    <source>
        <strain evidence="5">DSM 18733</strain>
    </source>
</reference>
<keyword evidence="2" id="KW-0547">Nucleotide-binding</keyword>
<dbReference type="EMBL" id="FOAF01000001">
    <property type="protein sequence ID" value="SEK41911.1"/>
    <property type="molecule type" value="Genomic_DNA"/>
</dbReference>
<dbReference type="InterPro" id="IPR036388">
    <property type="entry name" value="WH-like_DNA-bd_sf"/>
</dbReference>
<dbReference type="Gene3D" id="1.10.3290.10">
    <property type="entry name" value="Fido-like domain"/>
    <property type="match status" value="1"/>
</dbReference>
<sequence>MYIYQFHAWPNFIWDTDELSAIAHLWFVTLHPFEDGNGRISRAIADMQLARADGVPERFYSMSAQIRKERNKYYTILERTQSGDLDITEWLKWFIECLGRAIDASDIVLNSVKRKAKLWMLPVSQTFNDRQRMMLNKLLEGFEGKLTSSKWAKIAKCSQDTATRDIQDLIAKGILVKDEAGGRSTNKLPFSILIIRLLTLESFSLEQPNISCIDLLHFQRSRSHSICLSAIRRQCCKDRRYIMVHLCEYKNELPRTL</sequence>
<dbReference type="OrthoDB" id="9814400at2"/>
<feature type="active site" evidence="1">
    <location>
        <position position="31"/>
    </location>
</feature>
<dbReference type="GO" id="GO:0005524">
    <property type="term" value="F:ATP binding"/>
    <property type="evidence" value="ECO:0007669"/>
    <property type="project" value="UniProtKB-KW"/>
</dbReference>
<evidence type="ECO:0000313" key="4">
    <source>
        <dbReference type="EMBL" id="SEK41911.1"/>
    </source>
</evidence>
<name>A0A1H7GUZ6_OLID1</name>
<dbReference type="RefSeq" id="WP_093316899.1">
    <property type="nucleotide sequence ID" value="NZ_FOAF01000001.1"/>
</dbReference>